<protein>
    <submittedName>
        <fullName evidence="1">(salmon louse) hypothetical protein</fullName>
    </submittedName>
</protein>
<name>A0A7R8H6U9_LEPSM</name>
<sequence>MPLSSTFTPNRVYLYQYMSTLMITLIEISPPEEMKCKAEELVTFFKEDAIKNIQDSSEETQIWFEQMLFNVGLNLSSNEGMKKVAFDCFSMSGAYLFPKKSSTNQVISCLAAIGLGLELNLIQECELLINKSLSTAENVIEDWGESAPNILSTIYLKRVQVALKASEDPQTKILKIIDECLQEPRLPGETMELINSILKSQNQEFQRPRIRCLKSALNKSGVNRSDLNHGIHVFIELFKELLTPSASETIQLAEIKSIINKLVERLEDVSERSKELQDCLFYIFGYLWNYSWKLEFLDSDTPLPMERF</sequence>
<keyword evidence="2" id="KW-1185">Reference proteome</keyword>
<dbReference type="EMBL" id="HG994582">
    <property type="protein sequence ID" value="CAF2906616.1"/>
    <property type="molecule type" value="Genomic_DNA"/>
</dbReference>
<proteinExistence type="predicted"/>
<gene>
    <name evidence="1" type="ORF">LSAA_8131</name>
</gene>
<accession>A0A7R8H6U9</accession>
<evidence type="ECO:0000313" key="2">
    <source>
        <dbReference type="Proteomes" id="UP000675881"/>
    </source>
</evidence>
<organism evidence="1 2">
    <name type="scientific">Lepeophtheirus salmonis</name>
    <name type="common">Salmon louse</name>
    <name type="synonym">Caligus salmonis</name>
    <dbReference type="NCBI Taxonomy" id="72036"/>
    <lineage>
        <taxon>Eukaryota</taxon>
        <taxon>Metazoa</taxon>
        <taxon>Ecdysozoa</taxon>
        <taxon>Arthropoda</taxon>
        <taxon>Crustacea</taxon>
        <taxon>Multicrustacea</taxon>
        <taxon>Hexanauplia</taxon>
        <taxon>Copepoda</taxon>
        <taxon>Siphonostomatoida</taxon>
        <taxon>Caligidae</taxon>
        <taxon>Lepeophtheirus</taxon>
    </lineage>
</organism>
<reference evidence="1" key="1">
    <citation type="submission" date="2021-02" db="EMBL/GenBank/DDBJ databases">
        <authorList>
            <person name="Bekaert M."/>
        </authorList>
    </citation>
    <scope>NUCLEOTIDE SEQUENCE</scope>
    <source>
        <strain evidence="1">IoA-00</strain>
    </source>
</reference>
<dbReference type="AlphaFoldDB" id="A0A7R8H6U9"/>
<evidence type="ECO:0000313" key="1">
    <source>
        <dbReference type="EMBL" id="CAF2906616.1"/>
    </source>
</evidence>
<dbReference type="Proteomes" id="UP000675881">
    <property type="component" value="Chromosome 3"/>
</dbReference>